<reference evidence="1" key="1">
    <citation type="journal article" date="2018" name="Genome Biol.">
        <title>SKESA: strategic k-mer extension for scrupulous assemblies.</title>
        <authorList>
            <person name="Souvorov A."/>
            <person name="Agarwala R."/>
            <person name="Lipman D.J."/>
        </authorList>
    </citation>
    <scope>NUCLEOTIDE SEQUENCE</scope>
    <source>
        <strain evidence="1">1930</strain>
    </source>
</reference>
<name>A0A7Z2RPC9_VIBPH</name>
<reference evidence="2 4" key="2">
    <citation type="submission" date="2018-12" db="EMBL/GenBank/DDBJ databases">
        <title>Genomic insights into the evolutionary origins and pathogenicity of five Vibrio parahaemolyticus strains isolated from the shrimp with acute hepatopancreatic necrosis disease (AHPND).</title>
        <authorList>
            <person name="Yang Q."/>
            <person name="Dong X."/>
            <person name="Xie G."/>
            <person name="Fu S."/>
            <person name="Zou P."/>
            <person name="Sun J."/>
            <person name="Wang Y."/>
            <person name="Huang J."/>
        </authorList>
    </citation>
    <scope>NUCLEOTIDE SEQUENCE [LARGE SCALE GENOMIC DNA]</scope>
    <source>
        <strain evidence="2 4">20160303005-1</strain>
    </source>
</reference>
<dbReference type="EMBL" id="DACQKT010000051">
    <property type="protein sequence ID" value="HAS6680369.1"/>
    <property type="molecule type" value="Genomic_DNA"/>
</dbReference>
<gene>
    <name evidence="2" type="ORF">EHC69_10115</name>
    <name evidence="3" type="ORF">EHC69_10880</name>
    <name evidence="1" type="ORF">I7278_26790</name>
</gene>
<organism evidence="1">
    <name type="scientific">Vibrio parahaemolyticus</name>
    <dbReference type="NCBI Taxonomy" id="670"/>
    <lineage>
        <taxon>Bacteria</taxon>
        <taxon>Pseudomonadati</taxon>
        <taxon>Pseudomonadota</taxon>
        <taxon>Gammaproteobacteria</taxon>
        <taxon>Vibrionales</taxon>
        <taxon>Vibrionaceae</taxon>
        <taxon>Vibrio</taxon>
    </lineage>
</organism>
<proteinExistence type="predicted"/>
<accession>A0A7Z2RPC9</accession>
<evidence type="ECO:0000313" key="1">
    <source>
        <dbReference type="EMBL" id="HAS6680369.1"/>
    </source>
</evidence>
<dbReference type="EMBL" id="CP034298">
    <property type="protein sequence ID" value="QHH09816.1"/>
    <property type="molecule type" value="Genomic_DNA"/>
</dbReference>
<reference evidence="1" key="3">
    <citation type="submission" date="2019-12" db="EMBL/GenBank/DDBJ databases">
        <authorList>
            <consortium name="NCBI Pathogen Detection Project"/>
        </authorList>
    </citation>
    <scope>NUCLEOTIDE SEQUENCE</scope>
    <source>
        <strain evidence="1">1930</strain>
    </source>
</reference>
<dbReference type="EMBL" id="CP034298">
    <property type="protein sequence ID" value="QHH09699.1"/>
    <property type="molecule type" value="Genomic_DNA"/>
</dbReference>
<evidence type="ECO:0000313" key="4">
    <source>
        <dbReference type="Proteomes" id="UP000464718"/>
    </source>
</evidence>
<dbReference type="Proteomes" id="UP000464718">
    <property type="component" value="Chromosome i"/>
</dbReference>
<dbReference type="RefSeq" id="WP_025787405.1">
    <property type="nucleotide sequence ID" value="NZ_CP034298.1"/>
</dbReference>
<evidence type="ECO:0000313" key="2">
    <source>
        <dbReference type="EMBL" id="QHH09699.1"/>
    </source>
</evidence>
<sequence length="124" mass="14423">MHRKLGDFPNRSVVEYATVLIRVRNDLLPQNLRSYHWEHDDNSMITVSASPAGRLRGKSIYLDSIELAEQFAAFLHQQFEKRKYKSNYTIEVLVDTTSQGKTVSHWKESDSRDVRDVLSLNVRT</sequence>
<evidence type="ECO:0000313" key="3">
    <source>
        <dbReference type="EMBL" id="QHH09816.1"/>
    </source>
</evidence>
<dbReference type="AlphaFoldDB" id="A0A7Z2RPC9"/>
<protein>
    <submittedName>
        <fullName evidence="1">Uncharacterized protein</fullName>
    </submittedName>
</protein>
<dbReference type="Proteomes" id="UP000856022">
    <property type="component" value="Unassembled WGS sequence"/>
</dbReference>